<feature type="binding site" evidence="17">
    <location>
        <begin position="52"/>
        <end position="54"/>
    </location>
    <ligand>
        <name>UDP-alpha-D-glucuronate</name>
        <dbReference type="ChEBI" id="CHEBI:58052"/>
    </ligand>
</feature>
<comment type="cofactor">
    <cofactor evidence="1 18 20">
        <name>Mn(2+)</name>
        <dbReference type="ChEBI" id="CHEBI:29035"/>
    </cofactor>
</comment>
<keyword evidence="10 20" id="KW-1133">Transmembrane helix</keyword>
<keyword evidence="13" id="KW-0325">Glycoprotein</keyword>
<evidence type="ECO:0000256" key="12">
    <source>
        <dbReference type="ARBA" id="ARBA00023136"/>
    </source>
</evidence>
<evidence type="ECO:0000256" key="18">
    <source>
        <dbReference type="PIRSR" id="PIRSR605027-3"/>
    </source>
</evidence>
<feature type="binding site" evidence="17">
    <location>
        <begin position="275"/>
        <end position="277"/>
    </location>
    <ligand>
        <name>UDP-alpha-D-glucuronate</name>
        <dbReference type="ChEBI" id="CHEBI:58052"/>
    </ligand>
</feature>
<dbReference type="OMA" id="HTAWEPT"/>
<organism evidence="21">
    <name type="scientific">Culicoides sonorensis</name>
    <name type="common">Biting midge</name>
    <dbReference type="NCBI Taxonomy" id="179676"/>
    <lineage>
        <taxon>Eukaryota</taxon>
        <taxon>Metazoa</taxon>
        <taxon>Ecdysozoa</taxon>
        <taxon>Arthropoda</taxon>
        <taxon>Hexapoda</taxon>
        <taxon>Insecta</taxon>
        <taxon>Pterygota</taxon>
        <taxon>Neoptera</taxon>
        <taxon>Endopterygota</taxon>
        <taxon>Diptera</taxon>
        <taxon>Nematocera</taxon>
        <taxon>Chironomoidea</taxon>
        <taxon>Ceratopogonidae</taxon>
        <taxon>Ceratopogoninae</taxon>
        <taxon>Culicoides</taxon>
        <taxon>Monoculicoides</taxon>
    </lineage>
</organism>
<dbReference type="AlphaFoldDB" id="A0A336L8K9"/>
<keyword evidence="9 20" id="KW-0735">Signal-anchor</keyword>
<evidence type="ECO:0000256" key="5">
    <source>
        <dbReference type="ARBA" id="ARBA00012641"/>
    </source>
</evidence>
<dbReference type="EMBL" id="UFQS01002306">
    <property type="protein sequence ID" value="SSX13759.1"/>
    <property type="molecule type" value="Genomic_DNA"/>
</dbReference>
<keyword evidence="14 18" id="KW-0464">Manganese</keyword>
<evidence type="ECO:0000256" key="16">
    <source>
        <dbReference type="PIRSR" id="PIRSR605027-1"/>
    </source>
</evidence>
<evidence type="ECO:0000256" key="6">
    <source>
        <dbReference type="ARBA" id="ARBA00022679"/>
    </source>
</evidence>
<comment type="similarity">
    <text evidence="4 20">Belongs to the glycosyltransferase 43 family.</text>
</comment>
<feature type="binding site" evidence="17">
    <location>
        <position position="83"/>
    </location>
    <ligand>
        <name>UDP-alpha-D-glucuronate</name>
        <dbReference type="ChEBI" id="CHEBI:58052"/>
    </ligand>
</feature>
<dbReference type="UniPathway" id="UPA00378"/>
<evidence type="ECO:0000256" key="20">
    <source>
        <dbReference type="RuleBase" id="RU363127"/>
    </source>
</evidence>
<dbReference type="EMBL" id="UFQT01002306">
    <property type="protein sequence ID" value="SSX33180.1"/>
    <property type="molecule type" value="Genomic_DNA"/>
</dbReference>
<dbReference type="InterPro" id="IPR005027">
    <property type="entry name" value="Glyco_trans_43"/>
</dbReference>
<comment type="catalytic activity">
    <reaction evidence="15 20">
        <text>3-O-(beta-D-galactosyl-(1-&gt;3)-beta-D-galactosyl-(1-&gt;4)-beta-D-xylosyl)-L-seryl-[protein] + UDP-alpha-D-glucuronate = 3-O-(beta-D-GlcA-(1-&gt;3)-beta-D-Gal-(1-&gt;3)-beta-D-Gal-(1-&gt;4)-beta-D-Xyl)-L-seryl-[protein] + UDP + H(+)</text>
        <dbReference type="Rhea" id="RHEA:24168"/>
        <dbReference type="Rhea" id="RHEA-COMP:12571"/>
        <dbReference type="Rhea" id="RHEA-COMP:12573"/>
        <dbReference type="ChEBI" id="CHEBI:15378"/>
        <dbReference type="ChEBI" id="CHEBI:58052"/>
        <dbReference type="ChEBI" id="CHEBI:58223"/>
        <dbReference type="ChEBI" id="CHEBI:132090"/>
        <dbReference type="ChEBI" id="CHEBI:132093"/>
        <dbReference type="EC" id="2.4.1.135"/>
    </reaction>
</comment>
<feature type="binding site" evidence="18">
    <location>
        <position position="160"/>
    </location>
    <ligand>
        <name>Mn(2+)</name>
        <dbReference type="ChEBI" id="CHEBI:29035"/>
    </ligand>
</feature>
<dbReference type="FunFam" id="3.90.550.10:FF:000044">
    <property type="entry name" value="Galactosylgalactosylxylosylprotein 3-beta-glucuronosyltransferase"/>
    <property type="match status" value="1"/>
</dbReference>
<dbReference type="GO" id="GO:0005975">
    <property type="term" value="P:carbohydrate metabolic process"/>
    <property type="evidence" value="ECO:0007669"/>
    <property type="project" value="TreeGrafter"/>
</dbReference>
<dbReference type="GO" id="GO:0015018">
    <property type="term" value="F:galactosylgalactosylxylosylprotein 3-beta-glucuronosyltransferase activity"/>
    <property type="evidence" value="ECO:0007669"/>
    <property type="project" value="UniProtKB-UniRule"/>
</dbReference>
<proteinExistence type="inferred from homology"/>
<keyword evidence="7 20" id="KW-0812">Transmembrane</keyword>
<dbReference type="GO" id="GO:0050650">
    <property type="term" value="P:chondroitin sulfate proteoglycan biosynthetic process"/>
    <property type="evidence" value="ECO:0007669"/>
    <property type="project" value="TreeGrafter"/>
</dbReference>
<feature type="active site" description="Proton donor/acceptor" evidence="16">
    <location>
        <position position="248"/>
    </location>
</feature>
<dbReference type="GO" id="GO:0000139">
    <property type="term" value="C:Golgi membrane"/>
    <property type="evidence" value="ECO:0007669"/>
    <property type="project" value="UniProtKB-SubCell"/>
</dbReference>
<comment type="subcellular location">
    <subcellularLocation>
        <location evidence="2 20">Golgi apparatus membrane</location>
        <topology evidence="2 20">Single-pass type II membrane protein</topology>
    </subcellularLocation>
</comment>
<evidence type="ECO:0000256" key="8">
    <source>
        <dbReference type="ARBA" id="ARBA00022723"/>
    </source>
</evidence>
<evidence type="ECO:0000256" key="17">
    <source>
        <dbReference type="PIRSR" id="PIRSR605027-2"/>
    </source>
</evidence>
<keyword evidence="8 18" id="KW-0479">Metal-binding</keyword>
<name>A0A336L8K9_CULSO</name>
<sequence>MSSEIRIKQKNLIILIGFILMVIFLVSSRKCPTPDILTEDLDDLPIIYAITPTYYRPVQKAELTRLSQTIMLVPNIYWVIVEDSDEVTDLVSNILIRTGLNKRSVQLTAKTPADFKLKSKDPNWSKPRGVEQRNTALEWVRQRIAENSPRHSIVYFMDDDNTYSVQLFKEMSTIEVGKVGVWPVGLVGGLMVEKPLLDENNVVTGFNAVWRPERQFPIDMAGFAISGSLFMKFPSAKFSYDVQRGYQETEILRHVTTVNRLQPLANGCTEVLVWHTRTEPPNLKDEQKLIKQGKRSDEGIEV</sequence>
<evidence type="ECO:0000313" key="22">
    <source>
        <dbReference type="EMBL" id="SSX33180.1"/>
    </source>
</evidence>
<dbReference type="SUPFAM" id="SSF53448">
    <property type="entry name" value="Nucleotide-diphospho-sugar transferases"/>
    <property type="match status" value="1"/>
</dbReference>
<keyword evidence="12 20" id="KW-0472">Membrane</keyword>
<dbReference type="InterPro" id="IPR029044">
    <property type="entry name" value="Nucleotide-diphossugar_trans"/>
</dbReference>
<dbReference type="GO" id="GO:0046872">
    <property type="term" value="F:metal ion binding"/>
    <property type="evidence" value="ECO:0007669"/>
    <property type="project" value="UniProtKB-KW"/>
</dbReference>
<dbReference type="VEuPathDB" id="VectorBase:CSON006073"/>
<comment type="pathway">
    <text evidence="3 20">Protein modification; protein glycosylation.</text>
</comment>
<gene>
    <name evidence="21" type="primary">CSON006073</name>
</gene>
<dbReference type="PANTHER" id="PTHR10896">
    <property type="entry name" value="GALACTOSYLGALACTOSYLXYLOSYLPROTEIN 3-BETA-GLUCURONOSYLTRANSFERASE BETA-1,3-GLUCURONYLTRANSFERASE"/>
    <property type="match status" value="1"/>
</dbReference>
<evidence type="ECO:0000256" key="14">
    <source>
        <dbReference type="ARBA" id="ARBA00023211"/>
    </source>
</evidence>
<evidence type="ECO:0000256" key="13">
    <source>
        <dbReference type="ARBA" id="ARBA00023180"/>
    </source>
</evidence>
<reference evidence="22" key="2">
    <citation type="submission" date="2018-07" db="EMBL/GenBank/DDBJ databases">
        <authorList>
            <person name="Quirk P.G."/>
            <person name="Krulwich T.A."/>
        </authorList>
    </citation>
    <scope>NUCLEOTIDE SEQUENCE</scope>
</reference>
<feature type="binding site" evidence="17">
    <location>
        <position position="128"/>
    </location>
    <ligand>
        <name>UDP-alpha-D-glucuronate</name>
        <dbReference type="ChEBI" id="CHEBI:58052"/>
    </ligand>
</feature>
<feature type="binding site" evidence="17">
    <location>
        <begin position="158"/>
        <end position="160"/>
    </location>
    <ligand>
        <name>UDP-alpha-D-glucuronate</name>
        <dbReference type="ChEBI" id="CHEBI:58052"/>
    </ligand>
</feature>
<evidence type="ECO:0000256" key="3">
    <source>
        <dbReference type="ARBA" id="ARBA00004922"/>
    </source>
</evidence>
<evidence type="ECO:0000256" key="15">
    <source>
        <dbReference type="ARBA" id="ARBA00047979"/>
    </source>
</evidence>
<evidence type="ECO:0000256" key="19">
    <source>
        <dbReference type="PIRSR" id="PIRSR605027-4"/>
    </source>
</evidence>
<reference evidence="21" key="1">
    <citation type="submission" date="2018-04" db="EMBL/GenBank/DDBJ databases">
        <authorList>
            <person name="Go L.Y."/>
            <person name="Mitchell J.A."/>
        </authorList>
    </citation>
    <scope>NUCLEOTIDE SEQUENCE</scope>
    <source>
        <tissue evidence="21">Whole organism</tissue>
    </source>
</reference>
<evidence type="ECO:0000256" key="11">
    <source>
        <dbReference type="ARBA" id="ARBA00023034"/>
    </source>
</evidence>
<dbReference type="CDD" id="cd00218">
    <property type="entry name" value="GlcAT-I"/>
    <property type="match status" value="1"/>
</dbReference>
<dbReference type="EC" id="2.4.1.135" evidence="5 20"/>
<feature type="binding site" evidence="17">
    <location>
        <position position="133"/>
    </location>
    <ligand>
        <name>UDP-alpha-D-glucuronate</name>
        <dbReference type="ChEBI" id="CHEBI:58052"/>
    </ligand>
</feature>
<protein>
    <recommendedName>
        <fullName evidence="5 20">Galactosylgalactosylxylosylprotein 3-beta-glucuronosyltransferase</fullName>
        <ecNumber evidence="5 20">2.4.1.135</ecNumber>
    </recommendedName>
</protein>
<evidence type="ECO:0000256" key="4">
    <source>
        <dbReference type="ARBA" id="ARBA00007706"/>
    </source>
</evidence>
<dbReference type="Pfam" id="PF03360">
    <property type="entry name" value="Glyco_transf_43"/>
    <property type="match status" value="1"/>
</dbReference>
<evidence type="ECO:0000313" key="21">
    <source>
        <dbReference type="EMBL" id="SSX13759.1"/>
    </source>
</evidence>
<evidence type="ECO:0000256" key="1">
    <source>
        <dbReference type="ARBA" id="ARBA00001936"/>
    </source>
</evidence>
<evidence type="ECO:0000256" key="7">
    <source>
        <dbReference type="ARBA" id="ARBA00022692"/>
    </source>
</evidence>
<dbReference type="Gene3D" id="3.90.550.10">
    <property type="entry name" value="Spore Coat Polysaccharide Biosynthesis Protein SpsA, Chain A"/>
    <property type="match status" value="1"/>
</dbReference>
<evidence type="ECO:0000256" key="9">
    <source>
        <dbReference type="ARBA" id="ARBA00022968"/>
    </source>
</evidence>
<evidence type="ECO:0000256" key="2">
    <source>
        <dbReference type="ARBA" id="ARBA00004323"/>
    </source>
</evidence>
<evidence type="ECO:0000256" key="10">
    <source>
        <dbReference type="ARBA" id="ARBA00022989"/>
    </source>
</evidence>
<keyword evidence="6 20" id="KW-0808">Transferase</keyword>
<keyword evidence="11 20" id="KW-0333">Golgi apparatus</keyword>
<feature type="transmembrane region" description="Helical" evidence="20">
    <location>
        <begin position="12"/>
        <end position="28"/>
    </location>
</feature>
<feature type="site" description="Interaction with galactose moiety of substrate glycoprotein" evidence="19">
    <location>
        <position position="193"/>
    </location>
</feature>
<dbReference type="PANTHER" id="PTHR10896:SF65">
    <property type="entry name" value="GALACTOSYLGALACTOSYLXYLOSYLPROTEIN 3-BETA-GLUCURONOSYLTRANSFERASE 3"/>
    <property type="match status" value="1"/>
</dbReference>
<accession>A0A336L8K9</accession>